<keyword evidence="2 3" id="KW-0092">Biotin</keyword>
<dbReference type="Pfam" id="PF00364">
    <property type="entry name" value="Biotin_lipoyl"/>
    <property type="match status" value="1"/>
</dbReference>
<keyword evidence="3 5" id="KW-0150">Chloroplast</keyword>
<dbReference type="InterPro" id="IPR050709">
    <property type="entry name" value="Biotin_Carboxyl_Carrier/Decarb"/>
</dbReference>
<keyword evidence="3" id="KW-0275">Fatty acid biosynthesis</keyword>
<dbReference type="GO" id="GO:0009507">
    <property type="term" value="C:chloroplast"/>
    <property type="evidence" value="ECO:0007669"/>
    <property type="project" value="UniProtKB-SubCell"/>
</dbReference>
<evidence type="ECO:0000313" key="5">
    <source>
        <dbReference type="EMBL" id="QOS04586.1"/>
    </source>
</evidence>
<comment type="pathway">
    <text evidence="3">Lipid metabolism; fatty acid biosynthesis.</text>
</comment>
<keyword evidence="3 5" id="KW-0934">Plastid</keyword>
<organism evidence="5">
    <name type="scientific">Sarcopeltis skottsbergii</name>
    <name type="common">Red alga</name>
    <name type="synonym">Gigartina skottsbergii</name>
    <dbReference type="NCBI Taxonomy" id="2765380"/>
    <lineage>
        <taxon>Eukaryota</taxon>
        <taxon>Rhodophyta</taxon>
        <taxon>Florideophyceae</taxon>
        <taxon>Rhodymeniophycidae</taxon>
        <taxon>Gigartinales</taxon>
        <taxon>Gigartinaceae</taxon>
        <taxon>Sarcopeltis</taxon>
    </lineage>
</organism>
<dbReference type="InterPro" id="IPR000089">
    <property type="entry name" value="Biotin_lipoyl"/>
</dbReference>
<dbReference type="NCBIfam" id="TIGR00531">
    <property type="entry name" value="BCCP"/>
    <property type="match status" value="1"/>
</dbReference>
<feature type="domain" description="Lipoyl-binding" evidence="4">
    <location>
        <begin position="108"/>
        <end position="184"/>
    </location>
</feature>
<keyword evidence="3" id="KW-0276">Fatty acid metabolism</keyword>
<sequence>MDISKRIKIHILSENILNYRQAIVKGLYINMKFQIDDLKKLLHSIQKKQIKEINVKSQEFELTINKSNIINKQMIGLTNTDISIQQNTNNQASSVPENQLSSRKLEIYSTIVSPMVGTFYRSPAPGEPLFIDLYDIVQQKQIVCIIEAMKLMNEIEAEVNGEIVEILVQDGDIVDCGQALMKVKPII</sequence>
<dbReference type="PRINTS" id="PR01071">
    <property type="entry name" value="ACOABIOTINCC"/>
</dbReference>
<geneLocation type="chloroplast" evidence="5"/>
<dbReference type="PROSITE" id="PS50968">
    <property type="entry name" value="BIOTINYL_LIPOYL"/>
    <property type="match status" value="1"/>
</dbReference>
<protein>
    <recommendedName>
        <fullName evidence="1 3">Biotin carboxyl carrier protein of acetyl-CoA carboxylase</fullName>
    </recommendedName>
</protein>
<keyword evidence="3" id="KW-0443">Lipid metabolism</keyword>
<dbReference type="PANTHER" id="PTHR45266">
    <property type="entry name" value="OXALOACETATE DECARBOXYLASE ALPHA CHAIN"/>
    <property type="match status" value="1"/>
</dbReference>
<comment type="function">
    <text evidence="3">This protein is a component of the acetyl coenzyme A carboxylase complex; first, biotin carboxylase catalyzes the carboxylation of the carrier protein and then the transcarboxylase transfers the carboxyl group to form malonyl-CoA.</text>
</comment>
<dbReference type="InterPro" id="IPR001249">
    <property type="entry name" value="AcCoA_biotinCC"/>
</dbReference>
<evidence type="ECO:0000256" key="2">
    <source>
        <dbReference type="ARBA" id="ARBA00023267"/>
    </source>
</evidence>
<dbReference type="PANTHER" id="PTHR45266:SF3">
    <property type="entry name" value="OXALOACETATE DECARBOXYLASE ALPHA CHAIN"/>
    <property type="match status" value="1"/>
</dbReference>
<dbReference type="GO" id="GO:0003989">
    <property type="term" value="F:acetyl-CoA carboxylase activity"/>
    <property type="evidence" value="ECO:0007669"/>
    <property type="project" value="InterPro"/>
</dbReference>
<gene>
    <name evidence="5" type="primary">accB</name>
</gene>
<dbReference type="SUPFAM" id="SSF51230">
    <property type="entry name" value="Single hybrid motif"/>
    <property type="match status" value="1"/>
</dbReference>
<evidence type="ECO:0000256" key="3">
    <source>
        <dbReference type="RuleBase" id="RU364072"/>
    </source>
</evidence>
<dbReference type="CDD" id="cd06850">
    <property type="entry name" value="biotinyl_domain"/>
    <property type="match status" value="1"/>
</dbReference>
<evidence type="ECO:0000259" key="4">
    <source>
        <dbReference type="PROSITE" id="PS50968"/>
    </source>
</evidence>
<reference evidence="5" key="2">
    <citation type="submission" date="2021-04" db="EMBL/GenBank/DDBJ databases">
        <title>Sarcopeltis skottsbergii and Sarcopeltis antarctica (Gigartinaceae, Rhodophyta), a new genus and new species from Antarctica.</title>
        <authorList>
            <person name="Leister G."/>
            <person name="Gabrielson P."/>
            <person name="Hommersand M."/>
        </authorList>
    </citation>
    <scope>NUCLEOTIDE SEQUENCE</scope>
</reference>
<dbReference type="GO" id="GO:0009317">
    <property type="term" value="C:acetyl-CoA carboxylase complex"/>
    <property type="evidence" value="ECO:0007669"/>
    <property type="project" value="InterPro"/>
</dbReference>
<name>A0A7M1VI53_SARSK</name>
<accession>A0A7M1VI53</accession>
<comment type="subcellular location">
    <subcellularLocation>
        <location evidence="3">Plastid</location>
        <location evidence="3">Chloroplast</location>
    </subcellularLocation>
</comment>
<evidence type="ECO:0000256" key="1">
    <source>
        <dbReference type="ARBA" id="ARBA00017562"/>
    </source>
</evidence>
<dbReference type="Gene3D" id="2.40.50.100">
    <property type="match status" value="1"/>
</dbReference>
<dbReference type="EMBL" id="MT032182">
    <property type="protein sequence ID" value="QOS04586.1"/>
    <property type="molecule type" value="Genomic_DNA"/>
</dbReference>
<dbReference type="GO" id="GO:0006633">
    <property type="term" value="P:fatty acid biosynthetic process"/>
    <property type="evidence" value="ECO:0007669"/>
    <property type="project" value="UniProtKB-UniPathway"/>
</dbReference>
<proteinExistence type="predicted"/>
<keyword evidence="3" id="KW-0444">Lipid biosynthesis</keyword>
<dbReference type="UniPathway" id="UPA00094"/>
<reference evidence="5" key="1">
    <citation type="submission" date="2020-02" db="EMBL/GenBank/DDBJ databases">
        <authorList>
            <person name="Hughey J.R."/>
        </authorList>
    </citation>
    <scope>NUCLEOTIDE SEQUENCE</scope>
</reference>
<dbReference type="AlphaFoldDB" id="A0A7M1VI53"/>
<dbReference type="InterPro" id="IPR011053">
    <property type="entry name" value="Single_hybrid_motif"/>
</dbReference>